<comment type="subcellular location">
    <subcellularLocation>
        <location evidence="1">Nucleus</location>
    </subcellularLocation>
</comment>
<dbReference type="PROSITE" id="PS50985">
    <property type="entry name" value="GRAS"/>
    <property type="match status" value="1"/>
</dbReference>
<keyword evidence="3" id="KW-0804">Transcription</keyword>
<dbReference type="Pfam" id="PF03514">
    <property type="entry name" value="GRAS"/>
    <property type="match status" value="1"/>
</dbReference>
<dbReference type="GO" id="GO:0005634">
    <property type="term" value="C:nucleus"/>
    <property type="evidence" value="ECO:0007669"/>
    <property type="project" value="UniProtKB-SubCell"/>
</dbReference>
<evidence type="ECO:0000313" key="6">
    <source>
        <dbReference type="EMBL" id="KAK4282570.1"/>
    </source>
</evidence>
<protein>
    <submittedName>
        <fullName evidence="6">Uncharacterized protein</fullName>
    </submittedName>
</protein>
<gene>
    <name evidence="6" type="ORF">QN277_013931</name>
</gene>
<evidence type="ECO:0000256" key="4">
    <source>
        <dbReference type="ARBA" id="ARBA00023242"/>
    </source>
</evidence>
<dbReference type="PANTHER" id="PTHR31636">
    <property type="entry name" value="OSJNBA0084A10.13 PROTEIN-RELATED"/>
    <property type="match status" value="1"/>
</dbReference>
<keyword evidence="4" id="KW-0539">Nucleus</keyword>
<dbReference type="Proteomes" id="UP001293593">
    <property type="component" value="Unassembled WGS sequence"/>
</dbReference>
<evidence type="ECO:0000256" key="5">
    <source>
        <dbReference type="PROSITE-ProRule" id="PRU01191"/>
    </source>
</evidence>
<keyword evidence="2" id="KW-0805">Transcription regulation</keyword>
<evidence type="ECO:0000256" key="3">
    <source>
        <dbReference type="ARBA" id="ARBA00023163"/>
    </source>
</evidence>
<sequence length="369" mass="41589">MGNDDHSSVAPFSFRGIHGGCGTVQEQVVEFSGKHDFFQDHIGPFSAENGKVSQIQLQQQDEPKFDIKALEEFNIDTALQMTPPFEEIVGLDNQQVPSSEPINNKQVSQSSSLAHLKLLSNYASRFKKLRVQDRIEPNNNGEAQVGRQELSAEEIIGLAGARYVQLSSYRYDDYCMPLHPYASGLEVLSEEENRDIELAQFLLAAAERVSSQQYERASRMLLHCLFNSSPGTNSVQRTIFYFAQALRERIEKETGNTTLMGCAKNTENELIQKMDTSIALTCYQKIPFHQVLQFAGMQAIVEHITYDTKIHVIDLEIRHGIQWTCLMQALVGRNERKVELLKITSIAIAGQPTIEETSKRLKSFAKSLN</sequence>
<comment type="caution">
    <text evidence="6">The sequence shown here is derived from an EMBL/GenBank/DDBJ whole genome shotgun (WGS) entry which is preliminary data.</text>
</comment>
<evidence type="ECO:0000256" key="2">
    <source>
        <dbReference type="ARBA" id="ARBA00023015"/>
    </source>
</evidence>
<comment type="caution">
    <text evidence="5">Lacks conserved residue(s) required for the propagation of feature annotation.</text>
</comment>
<comment type="similarity">
    <text evidence="5">Belongs to the GRAS family.</text>
</comment>
<dbReference type="InterPro" id="IPR005202">
    <property type="entry name" value="TF_GRAS"/>
</dbReference>
<evidence type="ECO:0000256" key="1">
    <source>
        <dbReference type="ARBA" id="ARBA00004123"/>
    </source>
</evidence>
<keyword evidence="7" id="KW-1185">Reference proteome</keyword>
<feature type="short sequence motif" description="VHIID" evidence="5">
    <location>
        <begin position="310"/>
        <end position="314"/>
    </location>
</feature>
<evidence type="ECO:0000313" key="7">
    <source>
        <dbReference type="Proteomes" id="UP001293593"/>
    </source>
</evidence>
<proteinExistence type="inferred from homology"/>
<dbReference type="AlphaFoldDB" id="A0AAE1N3H4"/>
<organism evidence="6 7">
    <name type="scientific">Acacia crassicarpa</name>
    <name type="common">northern wattle</name>
    <dbReference type="NCBI Taxonomy" id="499986"/>
    <lineage>
        <taxon>Eukaryota</taxon>
        <taxon>Viridiplantae</taxon>
        <taxon>Streptophyta</taxon>
        <taxon>Embryophyta</taxon>
        <taxon>Tracheophyta</taxon>
        <taxon>Spermatophyta</taxon>
        <taxon>Magnoliopsida</taxon>
        <taxon>eudicotyledons</taxon>
        <taxon>Gunneridae</taxon>
        <taxon>Pentapetalae</taxon>
        <taxon>rosids</taxon>
        <taxon>fabids</taxon>
        <taxon>Fabales</taxon>
        <taxon>Fabaceae</taxon>
        <taxon>Caesalpinioideae</taxon>
        <taxon>mimosoid clade</taxon>
        <taxon>Acacieae</taxon>
        <taxon>Acacia</taxon>
    </lineage>
</organism>
<name>A0AAE1N3H4_9FABA</name>
<reference evidence="6" key="1">
    <citation type="submission" date="2023-10" db="EMBL/GenBank/DDBJ databases">
        <title>Chromosome-level genome of the transformable northern wattle, Acacia crassicarpa.</title>
        <authorList>
            <person name="Massaro I."/>
            <person name="Sinha N.R."/>
            <person name="Poethig S."/>
            <person name="Leichty A.R."/>
        </authorList>
    </citation>
    <scope>NUCLEOTIDE SEQUENCE</scope>
    <source>
        <strain evidence="6">Acra3RX</strain>
        <tissue evidence="6">Leaf</tissue>
    </source>
</reference>
<accession>A0AAE1N3H4</accession>
<dbReference type="EMBL" id="JAWXYG010000002">
    <property type="protein sequence ID" value="KAK4282570.1"/>
    <property type="molecule type" value="Genomic_DNA"/>
</dbReference>